<dbReference type="Pfam" id="PF04945">
    <property type="entry name" value="YHS"/>
    <property type="match status" value="1"/>
</dbReference>
<protein>
    <submittedName>
        <fullName evidence="2">YHS domain-containing protein</fullName>
    </submittedName>
</protein>
<dbReference type="NCBIfam" id="NF041384">
    <property type="entry name" value="YHS_seleno_dom"/>
    <property type="match status" value="1"/>
</dbReference>
<dbReference type="Proteomes" id="UP001337305">
    <property type="component" value="Unassembled WGS sequence"/>
</dbReference>
<dbReference type="RefSeq" id="WP_303307816.1">
    <property type="nucleotide sequence ID" value="NZ_JAODOP010000004.1"/>
</dbReference>
<name>A0ABU7XYV3_9FLAO</name>
<organism evidence="2 3">
    <name type="scientific">Flavivirga spongiicola</name>
    <dbReference type="NCBI Taxonomy" id="421621"/>
    <lineage>
        <taxon>Bacteria</taxon>
        <taxon>Pseudomonadati</taxon>
        <taxon>Bacteroidota</taxon>
        <taxon>Flavobacteriia</taxon>
        <taxon>Flavobacteriales</taxon>
        <taxon>Flavobacteriaceae</taxon>
        <taxon>Flavivirga</taxon>
    </lineage>
</organism>
<dbReference type="EMBL" id="JAODOP010000004">
    <property type="protein sequence ID" value="MEF3835531.1"/>
    <property type="molecule type" value="Genomic_DNA"/>
</dbReference>
<reference evidence="2 3" key="1">
    <citation type="submission" date="2022-09" db="EMBL/GenBank/DDBJ databases">
        <title>Genome sequencing of Flavivirga sp. MEBiC05379.</title>
        <authorList>
            <person name="Oh H.-M."/>
            <person name="Kwon K.K."/>
            <person name="Park M.J."/>
            <person name="Yang S.-H."/>
        </authorList>
    </citation>
    <scope>NUCLEOTIDE SEQUENCE [LARGE SCALE GENOMIC DNA]</scope>
    <source>
        <strain evidence="2 3">MEBiC05379</strain>
    </source>
</reference>
<evidence type="ECO:0000313" key="2">
    <source>
        <dbReference type="EMBL" id="MEF3835531.1"/>
    </source>
</evidence>
<dbReference type="InterPro" id="IPR007029">
    <property type="entry name" value="YHS_dom"/>
</dbReference>
<sequence>MKNGVAAQGFDVVSFVNGSPKKGSSNHTAEYGGGQFLFSSEANKAKFENSPEVFTPQYGGYCAIAMSEDKKVNPNPKSWEIREGKLYFFTRMLFGIIDAKRQWVKDPLTKRDLADTAWAKMNS</sequence>
<accession>A0ABU7XYV3</accession>
<keyword evidence="3" id="KW-1185">Reference proteome</keyword>
<feature type="domain" description="YHS" evidence="1">
    <location>
        <begin position="12"/>
        <end position="57"/>
    </location>
</feature>
<evidence type="ECO:0000313" key="3">
    <source>
        <dbReference type="Proteomes" id="UP001337305"/>
    </source>
</evidence>
<proteinExistence type="predicted"/>
<evidence type="ECO:0000259" key="1">
    <source>
        <dbReference type="Pfam" id="PF04945"/>
    </source>
</evidence>
<gene>
    <name evidence="2" type="ORF">N1F79_20570</name>
</gene>
<comment type="caution">
    <text evidence="2">The sequence shown here is derived from an EMBL/GenBank/DDBJ whole genome shotgun (WGS) entry which is preliminary data.</text>
</comment>